<dbReference type="Gene3D" id="3.10.20.90">
    <property type="entry name" value="Phosphatidylinositol 3-kinase Catalytic Subunit, Chain A, domain 1"/>
    <property type="match status" value="1"/>
</dbReference>
<dbReference type="SUPFAM" id="SSF54236">
    <property type="entry name" value="Ubiquitin-like"/>
    <property type="match status" value="1"/>
</dbReference>
<evidence type="ECO:0000256" key="1">
    <source>
        <dbReference type="ARBA" id="ARBA00004370"/>
    </source>
</evidence>
<feature type="region of interest" description="Disordered" evidence="5">
    <location>
        <begin position="363"/>
        <end position="397"/>
    </location>
</feature>
<feature type="compositionally biased region" description="Low complexity" evidence="5">
    <location>
        <begin position="363"/>
        <end position="380"/>
    </location>
</feature>
<dbReference type="AlphaFoldDB" id="A0A4S8MYZ5"/>
<reference evidence="8 9" key="1">
    <citation type="journal article" date="2019" name="Nat. Ecol. Evol.">
        <title>Megaphylogeny resolves global patterns of mushroom evolution.</title>
        <authorList>
            <person name="Varga T."/>
            <person name="Krizsan K."/>
            <person name="Foldi C."/>
            <person name="Dima B."/>
            <person name="Sanchez-Garcia M."/>
            <person name="Sanchez-Ramirez S."/>
            <person name="Szollosi G.J."/>
            <person name="Szarkandi J.G."/>
            <person name="Papp V."/>
            <person name="Albert L."/>
            <person name="Andreopoulos W."/>
            <person name="Angelini C."/>
            <person name="Antonin V."/>
            <person name="Barry K.W."/>
            <person name="Bougher N.L."/>
            <person name="Buchanan P."/>
            <person name="Buyck B."/>
            <person name="Bense V."/>
            <person name="Catcheside P."/>
            <person name="Chovatia M."/>
            <person name="Cooper J."/>
            <person name="Damon W."/>
            <person name="Desjardin D."/>
            <person name="Finy P."/>
            <person name="Geml J."/>
            <person name="Haridas S."/>
            <person name="Hughes K."/>
            <person name="Justo A."/>
            <person name="Karasinski D."/>
            <person name="Kautmanova I."/>
            <person name="Kiss B."/>
            <person name="Kocsube S."/>
            <person name="Kotiranta H."/>
            <person name="LaButti K.M."/>
            <person name="Lechner B.E."/>
            <person name="Liimatainen K."/>
            <person name="Lipzen A."/>
            <person name="Lukacs Z."/>
            <person name="Mihaltcheva S."/>
            <person name="Morgado L.N."/>
            <person name="Niskanen T."/>
            <person name="Noordeloos M.E."/>
            <person name="Ohm R.A."/>
            <person name="Ortiz-Santana B."/>
            <person name="Ovrebo C."/>
            <person name="Racz N."/>
            <person name="Riley R."/>
            <person name="Savchenko A."/>
            <person name="Shiryaev A."/>
            <person name="Soop K."/>
            <person name="Spirin V."/>
            <person name="Szebenyi C."/>
            <person name="Tomsovsky M."/>
            <person name="Tulloss R.E."/>
            <person name="Uehling J."/>
            <person name="Grigoriev I.V."/>
            <person name="Vagvolgyi C."/>
            <person name="Papp T."/>
            <person name="Martin F.M."/>
            <person name="Miettinen O."/>
            <person name="Hibbett D.S."/>
            <person name="Nagy L.G."/>
        </authorList>
    </citation>
    <scope>NUCLEOTIDE SEQUENCE [LARGE SCALE GENOMIC DNA]</scope>
    <source>
        <strain evidence="8 9">CBS 962.96</strain>
    </source>
</reference>
<dbReference type="InterPro" id="IPR029071">
    <property type="entry name" value="Ubiquitin-like_domsf"/>
</dbReference>
<evidence type="ECO:0000313" key="9">
    <source>
        <dbReference type="Proteomes" id="UP000297245"/>
    </source>
</evidence>
<evidence type="ECO:0000256" key="6">
    <source>
        <dbReference type="SAM" id="Phobius"/>
    </source>
</evidence>
<evidence type="ECO:0000256" key="3">
    <source>
        <dbReference type="ARBA" id="ARBA00022989"/>
    </source>
</evidence>
<feature type="transmembrane region" description="Helical" evidence="6">
    <location>
        <begin position="324"/>
        <end position="341"/>
    </location>
</feature>
<protein>
    <recommendedName>
        <fullName evidence="7">Ubiquitin-like domain-containing protein</fullName>
    </recommendedName>
</protein>
<organism evidence="8 9">
    <name type="scientific">Dendrothele bispora (strain CBS 962.96)</name>
    <dbReference type="NCBI Taxonomy" id="1314807"/>
    <lineage>
        <taxon>Eukaryota</taxon>
        <taxon>Fungi</taxon>
        <taxon>Dikarya</taxon>
        <taxon>Basidiomycota</taxon>
        <taxon>Agaricomycotina</taxon>
        <taxon>Agaricomycetes</taxon>
        <taxon>Agaricomycetidae</taxon>
        <taxon>Agaricales</taxon>
        <taxon>Agaricales incertae sedis</taxon>
        <taxon>Dendrothele</taxon>
    </lineage>
</organism>
<dbReference type="GO" id="GO:0016020">
    <property type="term" value="C:membrane"/>
    <property type="evidence" value="ECO:0007669"/>
    <property type="project" value="UniProtKB-SubCell"/>
</dbReference>
<keyword evidence="4 6" id="KW-0472">Membrane</keyword>
<evidence type="ECO:0000256" key="4">
    <source>
        <dbReference type="ARBA" id="ARBA00023136"/>
    </source>
</evidence>
<dbReference type="Pfam" id="PF00240">
    <property type="entry name" value="ubiquitin"/>
    <property type="match status" value="1"/>
</dbReference>
<dbReference type="InterPro" id="IPR000626">
    <property type="entry name" value="Ubiquitin-like_dom"/>
</dbReference>
<keyword evidence="3 6" id="KW-1133">Transmembrane helix</keyword>
<feature type="domain" description="Ubiquitin-like" evidence="7">
    <location>
        <begin position="1"/>
        <end position="62"/>
    </location>
</feature>
<dbReference type="Proteomes" id="UP000297245">
    <property type="component" value="Unassembled WGS sequence"/>
</dbReference>
<feature type="region of interest" description="Disordered" evidence="5">
    <location>
        <begin position="469"/>
        <end position="489"/>
    </location>
</feature>
<feature type="transmembrane region" description="Helical" evidence="6">
    <location>
        <begin position="299"/>
        <end position="317"/>
    </location>
</feature>
<keyword evidence="9" id="KW-1185">Reference proteome</keyword>
<keyword evidence="2 6" id="KW-0812">Transmembrane</keyword>
<dbReference type="PANTHER" id="PTHR12943">
    <property type="entry name" value="HOMOCYSTEINE-RESPONSIVE ENDOPLASMIC RETICULUM-RESIDENT UNIQUITIN-LIKE DOMAIN HERPUD PROTEIN FAMILY MEMBER"/>
    <property type="match status" value="1"/>
</dbReference>
<evidence type="ECO:0000256" key="2">
    <source>
        <dbReference type="ARBA" id="ARBA00022692"/>
    </source>
</evidence>
<dbReference type="OrthoDB" id="21589at2759"/>
<dbReference type="EMBL" id="ML179035">
    <property type="protein sequence ID" value="THV08697.1"/>
    <property type="molecule type" value="Genomic_DNA"/>
</dbReference>
<name>A0A4S8MYZ5_DENBC</name>
<dbReference type="PANTHER" id="PTHR12943:SF27">
    <property type="entry name" value="HOMOCYSTEINE-INDUCED ENDOPLASMIC RETICULUM PROTEIN, ISOFORM A"/>
    <property type="match status" value="1"/>
</dbReference>
<feature type="region of interest" description="Disordered" evidence="5">
    <location>
        <begin position="78"/>
        <end position="131"/>
    </location>
</feature>
<accession>A0A4S8MYZ5</accession>
<evidence type="ECO:0000313" key="8">
    <source>
        <dbReference type="EMBL" id="THV08697.1"/>
    </source>
</evidence>
<dbReference type="PROSITE" id="PS50053">
    <property type="entry name" value="UBIQUITIN_2"/>
    <property type="match status" value="1"/>
</dbReference>
<evidence type="ECO:0000256" key="5">
    <source>
        <dbReference type="SAM" id="MobiDB-lite"/>
    </source>
</evidence>
<feature type="compositionally biased region" description="Polar residues" evidence="5">
    <location>
        <begin position="93"/>
        <end position="128"/>
    </location>
</feature>
<dbReference type="GO" id="GO:0030968">
    <property type="term" value="P:endoplasmic reticulum unfolded protein response"/>
    <property type="evidence" value="ECO:0007669"/>
    <property type="project" value="TreeGrafter"/>
</dbReference>
<gene>
    <name evidence="8" type="ORF">K435DRAFT_708706</name>
</gene>
<evidence type="ECO:0000259" key="7">
    <source>
        <dbReference type="PROSITE" id="PS50053"/>
    </source>
</evidence>
<proteinExistence type="predicted"/>
<comment type="subcellular location">
    <subcellularLocation>
        <location evidence="1">Membrane</location>
    </subcellularLocation>
</comment>
<dbReference type="InterPro" id="IPR039751">
    <property type="entry name" value="HERPUD1/2"/>
</dbReference>
<sequence>MYVRVELPTYAHSFSVNVPNDANVLQLKQEISKSCTGGPRVDGQRLIWHGRYLSDHEKLETLWTSAEEARIVHLSVHPSAWSSNPPNHHKEPVSSTPSVQAPTPTRTIPSMSQASQPAPTLPRSSPSPTVDPLAYVLTKHRKALSILMQQPYSQDNSSQSEESRKLATQFVERHGYTWPVIIDESYPSLEAGGLRYEAAVIDDQSYLRLQNPAAKPTAAQLHALNVLSYTLALLKLPPQPPQPVLVNQPQPIELPPHVSALLQQMGLPQPNAALGQPPVPQANRANVVIQAREIHIRPFVLPLAMLLLRILLLLYFVAPARKPVFGILIFAWVMYEIWQPIRNGLARGLQRAVVADQRHQQNAAADAAAAPRAPGDQGADPVQPDGPLQNPQRPAPGAGAELANAAVVLDALANYDVQEEESNLANGAPEPSFGRKAAAFVTLLLATVHPAVWDRRRAQLRRREGRIRTETNAMEAQDEGEDNAQNARRAERRRELLAQHARRPPWIQRYIARVVRGEWVDDSD</sequence>